<feature type="transmembrane region" description="Helical" evidence="1">
    <location>
        <begin position="6"/>
        <end position="25"/>
    </location>
</feature>
<organism evidence="2 3">
    <name type="scientific">Flexivirga oryzae</name>
    <dbReference type="NCBI Taxonomy" id="1794944"/>
    <lineage>
        <taxon>Bacteria</taxon>
        <taxon>Bacillati</taxon>
        <taxon>Actinomycetota</taxon>
        <taxon>Actinomycetes</taxon>
        <taxon>Micrococcales</taxon>
        <taxon>Dermacoccaceae</taxon>
        <taxon>Flexivirga</taxon>
    </lineage>
</organism>
<evidence type="ECO:0000313" key="2">
    <source>
        <dbReference type="EMBL" id="MBB2894209.1"/>
    </source>
</evidence>
<keyword evidence="1" id="KW-0472">Membrane</keyword>
<dbReference type="RefSeq" id="WP_183322683.1">
    <property type="nucleotide sequence ID" value="NZ_JACHVQ010000005.1"/>
</dbReference>
<evidence type="ECO:0000313" key="3">
    <source>
        <dbReference type="Proteomes" id="UP000559182"/>
    </source>
</evidence>
<name>A0A839NBI7_9MICO</name>
<sequence length="160" mass="17659">MRWYWGMLLAIALIVAVPIGALWLWGRPRAHLALPTAATPPAEVVRTYARAMNARDFGACKHMGVGDAGDPVADWSTLHGPQILDLKIDGVSRVMSGPKAAKRQYDRGLKRWNEVVEVDTTETLKNFDGTPDPEPGHVFSFVLVRHDASQPWRIYSAGEG</sequence>
<accession>A0A839NBI7</accession>
<dbReference type="AlphaFoldDB" id="A0A839NBI7"/>
<evidence type="ECO:0000256" key="1">
    <source>
        <dbReference type="SAM" id="Phobius"/>
    </source>
</evidence>
<keyword evidence="1" id="KW-0812">Transmembrane</keyword>
<protein>
    <recommendedName>
        <fullName evidence="4">DUF4829 domain-containing protein</fullName>
    </recommendedName>
</protein>
<dbReference type="Proteomes" id="UP000559182">
    <property type="component" value="Unassembled WGS sequence"/>
</dbReference>
<dbReference type="EMBL" id="JACHVQ010000005">
    <property type="protein sequence ID" value="MBB2894209.1"/>
    <property type="molecule type" value="Genomic_DNA"/>
</dbReference>
<gene>
    <name evidence="2" type="ORF">FHU39_004251</name>
</gene>
<evidence type="ECO:0008006" key="4">
    <source>
        <dbReference type="Google" id="ProtNLM"/>
    </source>
</evidence>
<keyword evidence="3" id="KW-1185">Reference proteome</keyword>
<comment type="caution">
    <text evidence="2">The sequence shown here is derived from an EMBL/GenBank/DDBJ whole genome shotgun (WGS) entry which is preliminary data.</text>
</comment>
<keyword evidence="1" id="KW-1133">Transmembrane helix</keyword>
<proteinExistence type="predicted"/>
<reference evidence="2 3" key="1">
    <citation type="submission" date="2020-08" db="EMBL/GenBank/DDBJ databases">
        <title>Sequencing the genomes of 1000 actinobacteria strains.</title>
        <authorList>
            <person name="Klenk H.-P."/>
        </authorList>
    </citation>
    <scope>NUCLEOTIDE SEQUENCE [LARGE SCALE GENOMIC DNA]</scope>
    <source>
        <strain evidence="2 3">DSM 105369</strain>
    </source>
</reference>